<accession>A0A2K3PB85</accession>
<dbReference type="STRING" id="57577.A0A2K3PB85"/>
<proteinExistence type="inferred from homology"/>
<dbReference type="PANTHER" id="PTHR33347">
    <property type="entry name" value="OSJNBA0091C07.3 PROTEIN"/>
    <property type="match status" value="1"/>
</dbReference>
<evidence type="ECO:0000313" key="9">
    <source>
        <dbReference type="Proteomes" id="UP000236291"/>
    </source>
</evidence>
<comment type="caution">
    <text evidence="8">The sequence shown here is derived from an EMBL/GenBank/DDBJ whole genome shotgun (WGS) entry which is preliminary data.</text>
</comment>
<evidence type="ECO:0000256" key="1">
    <source>
        <dbReference type="ARBA" id="ARBA00004496"/>
    </source>
</evidence>
<dbReference type="PANTHER" id="PTHR33347:SF51">
    <property type="match status" value="1"/>
</dbReference>
<evidence type="ECO:0000256" key="3">
    <source>
        <dbReference type="ARBA" id="ARBA00022712"/>
    </source>
</evidence>
<keyword evidence="5" id="KW-0539">Nucleus</keyword>
<keyword evidence="2" id="KW-0963">Cytoplasm</keyword>
<name>A0A2K3PB85_TRIPR</name>
<sequence>MDAVGSECSSGCESGWTLYLDHSFNASQSHTPSFGCYEETTKHKKLQNEDSDEEDLSMISDASSGPPHSDSHFNAQHYSASKPEKLAKRSKKRQRVQENIQLQHLDDTASSPLFQNNSVTPTTQQTTSTTESMVDYSQGFSATYFEERSSMQDQFGFLQPSLSQNEEAHINNSTNDSSAVELVGVEVAERRSMEGREGIL</sequence>
<evidence type="ECO:0000256" key="7">
    <source>
        <dbReference type="SAM" id="MobiDB-lite"/>
    </source>
</evidence>
<keyword evidence="3" id="KW-0203">Cytokinin biosynthesis</keyword>
<dbReference type="GO" id="GO:0005737">
    <property type="term" value="C:cytoplasm"/>
    <property type="evidence" value="ECO:0007669"/>
    <property type="project" value="UniProtKB-SubCell"/>
</dbReference>
<reference evidence="8 9" key="1">
    <citation type="journal article" date="2014" name="Am. J. Bot.">
        <title>Genome assembly and annotation for red clover (Trifolium pratense; Fabaceae).</title>
        <authorList>
            <person name="Istvanek J."/>
            <person name="Jaros M."/>
            <person name="Krenek A."/>
            <person name="Repkova J."/>
        </authorList>
    </citation>
    <scope>NUCLEOTIDE SEQUENCE [LARGE SCALE GENOMIC DNA]</scope>
    <source>
        <strain evidence="9">cv. Tatra</strain>
        <tissue evidence="8">Young leaves</tissue>
    </source>
</reference>
<feature type="compositionally biased region" description="Polar residues" evidence="7">
    <location>
        <begin position="97"/>
        <end position="119"/>
    </location>
</feature>
<dbReference type="GO" id="GO:0009691">
    <property type="term" value="P:cytokinin biosynthetic process"/>
    <property type="evidence" value="ECO:0007669"/>
    <property type="project" value="UniProtKB-KW"/>
</dbReference>
<evidence type="ECO:0000313" key="8">
    <source>
        <dbReference type="EMBL" id="PNY12553.1"/>
    </source>
</evidence>
<keyword evidence="4" id="KW-0932">Cytokinin signaling pathway</keyword>
<dbReference type="AlphaFoldDB" id="A0A2K3PB85"/>
<reference evidence="8 9" key="2">
    <citation type="journal article" date="2017" name="Front. Plant Sci.">
        <title>Gene Classification and Mining of Molecular Markers Useful in Red Clover (Trifolium pratense) Breeding.</title>
        <authorList>
            <person name="Istvanek J."/>
            <person name="Dluhosova J."/>
            <person name="Dluhos P."/>
            <person name="Patkova L."/>
            <person name="Nedelnik J."/>
            <person name="Repkova J."/>
        </authorList>
    </citation>
    <scope>NUCLEOTIDE SEQUENCE [LARGE SCALE GENOMIC DNA]</scope>
    <source>
        <strain evidence="9">cv. Tatra</strain>
        <tissue evidence="8">Young leaves</tissue>
    </source>
</reference>
<evidence type="ECO:0000256" key="5">
    <source>
        <dbReference type="ARBA" id="ARBA00023242"/>
    </source>
</evidence>
<organism evidence="8 9">
    <name type="scientific">Trifolium pratense</name>
    <name type="common">Red clover</name>
    <dbReference type="NCBI Taxonomy" id="57577"/>
    <lineage>
        <taxon>Eukaryota</taxon>
        <taxon>Viridiplantae</taxon>
        <taxon>Streptophyta</taxon>
        <taxon>Embryophyta</taxon>
        <taxon>Tracheophyta</taxon>
        <taxon>Spermatophyta</taxon>
        <taxon>Magnoliopsida</taxon>
        <taxon>eudicotyledons</taxon>
        <taxon>Gunneridae</taxon>
        <taxon>Pentapetalae</taxon>
        <taxon>rosids</taxon>
        <taxon>fabids</taxon>
        <taxon>Fabales</taxon>
        <taxon>Fabaceae</taxon>
        <taxon>Papilionoideae</taxon>
        <taxon>50 kb inversion clade</taxon>
        <taxon>NPAAA clade</taxon>
        <taxon>Hologalegina</taxon>
        <taxon>IRL clade</taxon>
        <taxon>Trifolieae</taxon>
        <taxon>Trifolium</taxon>
    </lineage>
</organism>
<evidence type="ECO:0000256" key="6">
    <source>
        <dbReference type="ARBA" id="ARBA00024199"/>
    </source>
</evidence>
<feature type="compositionally biased region" description="Low complexity" evidence="7">
    <location>
        <begin position="120"/>
        <end position="130"/>
    </location>
</feature>
<gene>
    <name evidence="8" type="ORF">L195_g009184</name>
</gene>
<dbReference type="EMBL" id="ASHM01005367">
    <property type="protein sequence ID" value="PNY12553.1"/>
    <property type="molecule type" value="Genomic_DNA"/>
</dbReference>
<feature type="region of interest" description="Disordered" evidence="7">
    <location>
        <begin position="42"/>
        <end position="132"/>
    </location>
</feature>
<dbReference type="InterPro" id="IPR044670">
    <property type="entry name" value="SOFL"/>
</dbReference>
<comment type="similarity">
    <text evidence="6">Belongs to the SOFL plant protein family.</text>
</comment>
<protein>
    <submittedName>
        <fullName evidence="8">Uncharacterized protein</fullName>
    </submittedName>
</protein>
<evidence type="ECO:0000256" key="4">
    <source>
        <dbReference type="ARBA" id="ARBA00022864"/>
    </source>
</evidence>
<comment type="subcellular location">
    <subcellularLocation>
        <location evidence="1">Cytoplasm</location>
    </subcellularLocation>
</comment>
<dbReference type="Proteomes" id="UP000236291">
    <property type="component" value="Unassembled WGS sequence"/>
</dbReference>
<dbReference type="GO" id="GO:0009736">
    <property type="term" value="P:cytokinin-activated signaling pathway"/>
    <property type="evidence" value="ECO:0007669"/>
    <property type="project" value="UniProtKB-KW"/>
</dbReference>
<evidence type="ECO:0000256" key="2">
    <source>
        <dbReference type="ARBA" id="ARBA00022490"/>
    </source>
</evidence>